<organism evidence="1 2">
    <name type="scientific">Pisolithus microcarpus 441</name>
    <dbReference type="NCBI Taxonomy" id="765257"/>
    <lineage>
        <taxon>Eukaryota</taxon>
        <taxon>Fungi</taxon>
        <taxon>Dikarya</taxon>
        <taxon>Basidiomycota</taxon>
        <taxon>Agaricomycotina</taxon>
        <taxon>Agaricomycetes</taxon>
        <taxon>Agaricomycetidae</taxon>
        <taxon>Boletales</taxon>
        <taxon>Sclerodermatineae</taxon>
        <taxon>Pisolithaceae</taxon>
        <taxon>Pisolithus</taxon>
    </lineage>
</organism>
<dbReference type="HOGENOM" id="CLU_009958_4_2_1"/>
<evidence type="ECO:0000313" key="2">
    <source>
        <dbReference type="Proteomes" id="UP000054018"/>
    </source>
</evidence>
<protein>
    <submittedName>
        <fullName evidence="1">Uncharacterized protein</fullName>
    </submittedName>
</protein>
<name>A0A0C9YJF9_9AGAM</name>
<dbReference type="CDD" id="cd10170">
    <property type="entry name" value="ASKHA_NBD_HSP70"/>
    <property type="match status" value="1"/>
</dbReference>
<reference evidence="1 2" key="1">
    <citation type="submission" date="2014-04" db="EMBL/GenBank/DDBJ databases">
        <authorList>
            <consortium name="DOE Joint Genome Institute"/>
            <person name="Kuo A."/>
            <person name="Kohler A."/>
            <person name="Costa M.D."/>
            <person name="Nagy L.G."/>
            <person name="Floudas D."/>
            <person name="Copeland A."/>
            <person name="Barry K.W."/>
            <person name="Cichocki N."/>
            <person name="Veneault-Fourrey C."/>
            <person name="LaButti K."/>
            <person name="Lindquist E.A."/>
            <person name="Lipzen A."/>
            <person name="Lundell T."/>
            <person name="Morin E."/>
            <person name="Murat C."/>
            <person name="Sun H."/>
            <person name="Tunlid A."/>
            <person name="Henrissat B."/>
            <person name="Grigoriev I.V."/>
            <person name="Hibbett D.S."/>
            <person name="Martin F."/>
            <person name="Nordberg H.P."/>
            <person name="Cantor M.N."/>
            <person name="Hua S.X."/>
        </authorList>
    </citation>
    <scope>NUCLEOTIDE SEQUENCE [LARGE SCALE GENOMIC DNA]</scope>
    <source>
        <strain evidence="1 2">441</strain>
    </source>
</reference>
<dbReference type="OrthoDB" id="2963168at2759"/>
<dbReference type="Proteomes" id="UP000054018">
    <property type="component" value="Unassembled WGS sequence"/>
</dbReference>
<reference evidence="2" key="2">
    <citation type="submission" date="2015-01" db="EMBL/GenBank/DDBJ databases">
        <title>Evolutionary Origins and Diversification of the Mycorrhizal Mutualists.</title>
        <authorList>
            <consortium name="DOE Joint Genome Institute"/>
            <consortium name="Mycorrhizal Genomics Consortium"/>
            <person name="Kohler A."/>
            <person name="Kuo A."/>
            <person name="Nagy L.G."/>
            <person name="Floudas D."/>
            <person name="Copeland A."/>
            <person name="Barry K.W."/>
            <person name="Cichocki N."/>
            <person name="Veneault-Fourrey C."/>
            <person name="LaButti K."/>
            <person name="Lindquist E.A."/>
            <person name="Lipzen A."/>
            <person name="Lundell T."/>
            <person name="Morin E."/>
            <person name="Murat C."/>
            <person name="Riley R."/>
            <person name="Ohm R."/>
            <person name="Sun H."/>
            <person name="Tunlid A."/>
            <person name="Henrissat B."/>
            <person name="Grigoriev I.V."/>
            <person name="Hibbett D.S."/>
            <person name="Martin F."/>
        </authorList>
    </citation>
    <scope>NUCLEOTIDE SEQUENCE [LARGE SCALE GENOMIC DNA]</scope>
    <source>
        <strain evidence="2">441</strain>
    </source>
</reference>
<dbReference type="InterPro" id="IPR043129">
    <property type="entry name" value="ATPase_NBD"/>
</dbReference>
<dbReference type="STRING" id="765257.A0A0C9YJF9"/>
<dbReference type="PANTHER" id="PTHR14187">
    <property type="entry name" value="ALPHA KINASE/ELONGATION FACTOR 2 KINASE"/>
    <property type="match status" value="1"/>
</dbReference>
<dbReference type="AlphaFoldDB" id="A0A0C9YJF9"/>
<dbReference type="SUPFAM" id="SSF53067">
    <property type="entry name" value="Actin-like ATPase domain"/>
    <property type="match status" value="2"/>
</dbReference>
<dbReference type="EMBL" id="KN833845">
    <property type="protein sequence ID" value="KIK16836.1"/>
    <property type="molecule type" value="Genomic_DNA"/>
</dbReference>
<dbReference type="Gene3D" id="3.30.420.40">
    <property type="match status" value="1"/>
</dbReference>
<proteinExistence type="predicted"/>
<dbReference type="PANTHER" id="PTHR14187:SF5">
    <property type="entry name" value="HEAT SHOCK 70 KDA PROTEIN 12A"/>
    <property type="match status" value="1"/>
</dbReference>
<keyword evidence="2" id="KW-1185">Reference proteome</keyword>
<gene>
    <name evidence="1" type="ORF">PISMIDRAFT_112577</name>
</gene>
<accession>A0A0C9YJF9</accession>
<sequence length="603" mass="67534">MYSRQPYEGTTRKLILAFDVGTTFSGISYCILDPGDIPEIRGVSKFPAQEHVAGDNKIPSIIYYDKEDKVRAVGAETQRPDVIEEARREQWVRLEWWKLHLRSKHLEDSHFSDADLPPLPNGKSAVEVLGDFMRYLFKCAKVFITEAHAPILWESLERGIEFILTHPNGWEGPQQQQIRKAAELAELVVGEQGQQRIHLLTEGEASLHFCVTNVLASDAFSTTPIVCADEPEVIQEVPEDRDQGVIVIDAGGGTVDLSAYSMQLSPTSFLEIAPAECRLQGSVFITFRAHAFLRAMLANSKYGDEETLQRMADIFDKTTKLHFRKADEPQYIQFGGVRDRDLEYNIRSGQLKLSGRASLDVAKLFEPSVEEIFAAFEQQCTAASTPITSVFLVGGFAASDWLYTCLVERMSSLGLTICRPKQHVNKAVADGAVSFYIDRLVSGRVARFTYGTGCNVTGGLELPFGFEPILDKVRVCVLDASESHSTAKGTQVSEQQEFRKSFILEEVDRSRCSNLHVDIIAYRGKLANPCWMDTEEGSYTHMCTIRADTSKLAPIMQSHQLPGGGVYYSMWIEVIILFGLTELRAQISWKENVRLSLLEWTSC</sequence>
<evidence type="ECO:0000313" key="1">
    <source>
        <dbReference type="EMBL" id="KIK16836.1"/>
    </source>
</evidence>